<evidence type="ECO:0000256" key="3">
    <source>
        <dbReference type="ARBA" id="ARBA00022448"/>
    </source>
</evidence>
<keyword evidence="7 8" id="KW-0472">Membrane</keyword>
<keyword evidence="6 8" id="KW-1133">Transmembrane helix</keyword>
<evidence type="ECO:0000313" key="9">
    <source>
        <dbReference type="EMBL" id="KSU86057.1"/>
    </source>
</evidence>
<dbReference type="Pfam" id="PF03845">
    <property type="entry name" value="Spore_permease"/>
    <property type="match status" value="1"/>
</dbReference>
<keyword evidence="10" id="KW-1185">Reference proteome</keyword>
<reference evidence="9 10" key="1">
    <citation type="submission" date="2015-11" db="EMBL/GenBank/DDBJ databases">
        <title>Bacillus caseinolyticus sp nov.</title>
        <authorList>
            <person name="Dastager S.G."/>
            <person name="Mawlankar R."/>
        </authorList>
    </citation>
    <scope>NUCLEOTIDE SEQUENCE [LARGE SCALE GENOMIC DNA]</scope>
    <source>
        <strain evidence="9 10">SGD-V-76</strain>
    </source>
</reference>
<keyword evidence="5 8" id="KW-0812">Transmembrane</keyword>
<dbReference type="GO" id="GO:0016020">
    <property type="term" value="C:membrane"/>
    <property type="evidence" value="ECO:0007669"/>
    <property type="project" value="UniProtKB-SubCell"/>
</dbReference>
<feature type="transmembrane region" description="Helical" evidence="8">
    <location>
        <begin position="12"/>
        <end position="42"/>
    </location>
</feature>
<keyword evidence="4" id="KW-0309">Germination</keyword>
<dbReference type="Proteomes" id="UP000053681">
    <property type="component" value="Unassembled WGS sequence"/>
</dbReference>
<feature type="transmembrane region" description="Helical" evidence="8">
    <location>
        <begin position="68"/>
        <end position="97"/>
    </location>
</feature>
<keyword evidence="3" id="KW-0813">Transport</keyword>
<comment type="similarity">
    <text evidence="2">Belongs to the amino acid-polyamine-organocation (APC) superfamily. Spore germination protein (SGP) (TC 2.A.3.9) family.</text>
</comment>
<gene>
    <name evidence="9" type="ORF">AS180_20810</name>
</gene>
<dbReference type="GO" id="GO:0009847">
    <property type="term" value="P:spore germination"/>
    <property type="evidence" value="ECO:0007669"/>
    <property type="project" value="InterPro"/>
</dbReference>
<name>A0A0V8JGJ0_9BACI</name>
<dbReference type="PANTHER" id="PTHR34975:SF2">
    <property type="entry name" value="SPORE GERMINATION PROTEIN A2"/>
    <property type="match status" value="1"/>
</dbReference>
<feature type="transmembrane region" description="Helical" evidence="8">
    <location>
        <begin position="135"/>
        <end position="157"/>
    </location>
</feature>
<evidence type="ECO:0000256" key="8">
    <source>
        <dbReference type="SAM" id="Phobius"/>
    </source>
</evidence>
<dbReference type="InterPro" id="IPR004761">
    <property type="entry name" value="Spore_GerAB"/>
</dbReference>
<evidence type="ECO:0000256" key="2">
    <source>
        <dbReference type="ARBA" id="ARBA00007998"/>
    </source>
</evidence>
<sequence length="165" mass="18380">MIFPYLENLKKVKVVGLCALGLSGINLAIIMIMNVSVLGITLTSRSLFPLLSTIQTIQVADFLERLDVFFMMALVINGFFKIMIYFYAAVIGTATLFKIKFSSELSSTLGIVVLFVSMILASNIQEHIYEGTKGLLMSIHLCFQIVIPVLLLIIAFLKNNKHARM</sequence>
<organism evidence="9 10">
    <name type="scientific">Priestia veravalensis</name>
    <dbReference type="NCBI Taxonomy" id="1414648"/>
    <lineage>
        <taxon>Bacteria</taxon>
        <taxon>Bacillati</taxon>
        <taxon>Bacillota</taxon>
        <taxon>Bacilli</taxon>
        <taxon>Bacillales</taxon>
        <taxon>Bacillaceae</taxon>
        <taxon>Priestia</taxon>
    </lineage>
</organism>
<dbReference type="AlphaFoldDB" id="A0A0V8JGJ0"/>
<protein>
    <submittedName>
        <fullName evidence="9">Uncharacterized protein</fullName>
    </submittedName>
</protein>
<proteinExistence type="inferred from homology"/>
<evidence type="ECO:0000256" key="7">
    <source>
        <dbReference type="ARBA" id="ARBA00023136"/>
    </source>
</evidence>
<comment type="caution">
    <text evidence="9">The sequence shown here is derived from an EMBL/GenBank/DDBJ whole genome shotgun (WGS) entry which is preliminary data.</text>
</comment>
<dbReference type="EMBL" id="LNQP01000125">
    <property type="protein sequence ID" value="KSU86057.1"/>
    <property type="molecule type" value="Genomic_DNA"/>
</dbReference>
<comment type="subcellular location">
    <subcellularLocation>
        <location evidence="1">Membrane</location>
        <topology evidence="1">Multi-pass membrane protein</topology>
    </subcellularLocation>
</comment>
<evidence type="ECO:0000256" key="5">
    <source>
        <dbReference type="ARBA" id="ARBA00022692"/>
    </source>
</evidence>
<evidence type="ECO:0000313" key="10">
    <source>
        <dbReference type="Proteomes" id="UP000053681"/>
    </source>
</evidence>
<feature type="transmembrane region" description="Helical" evidence="8">
    <location>
        <begin position="109"/>
        <end position="129"/>
    </location>
</feature>
<dbReference type="PANTHER" id="PTHR34975">
    <property type="entry name" value="SPORE GERMINATION PROTEIN A2"/>
    <property type="match status" value="1"/>
</dbReference>
<accession>A0A0V8JGJ0</accession>
<evidence type="ECO:0000256" key="6">
    <source>
        <dbReference type="ARBA" id="ARBA00022989"/>
    </source>
</evidence>
<evidence type="ECO:0000256" key="4">
    <source>
        <dbReference type="ARBA" id="ARBA00022544"/>
    </source>
</evidence>
<evidence type="ECO:0000256" key="1">
    <source>
        <dbReference type="ARBA" id="ARBA00004141"/>
    </source>
</evidence>